<keyword evidence="12 13" id="KW-0998">Cell outer membrane</keyword>
<keyword evidence="8" id="KW-0406">Ion transport</keyword>
<evidence type="ECO:0000256" key="4">
    <source>
        <dbReference type="ARBA" id="ARBA00022496"/>
    </source>
</evidence>
<feature type="region of interest" description="Disordered" evidence="14">
    <location>
        <begin position="39"/>
        <end position="58"/>
    </location>
</feature>
<keyword evidence="10 13" id="KW-0472">Membrane</keyword>
<evidence type="ECO:0000256" key="3">
    <source>
        <dbReference type="ARBA" id="ARBA00022452"/>
    </source>
</evidence>
<reference evidence="18 19" key="1">
    <citation type="submission" date="2016-10" db="EMBL/GenBank/DDBJ databases">
        <authorList>
            <person name="Varghese N."/>
            <person name="Submissions S."/>
        </authorList>
    </citation>
    <scope>NUCLEOTIDE SEQUENCE [LARGE SCALE GENOMIC DNA]</scope>
    <source>
        <strain evidence="18 19">S7-754</strain>
    </source>
</reference>
<dbReference type="PROSITE" id="PS52016">
    <property type="entry name" value="TONB_DEPENDENT_REC_3"/>
    <property type="match status" value="1"/>
</dbReference>
<feature type="domain" description="TonB-dependent receptor plug" evidence="16">
    <location>
        <begin position="61"/>
        <end position="160"/>
    </location>
</feature>
<dbReference type="InterPro" id="IPR037066">
    <property type="entry name" value="Plug_dom_sf"/>
</dbReference>
<dbReference type="AlphaFoldDB" id="A0A1G7LFP9"/>
<dbReference type="Gene3D" id="2.170.130.10">
    <property type="entry name" value="TonB-dependent receptor, plug domain"/>
    <property type="match status" value="1"/>
</dbReference>
<keyword evidence="11 17" id="KW-0675">Receptor</keyword>
<keyword evidence="2 13" id="KW-0813">Transport</keyword>
<evidence type="ECO:0000256" key="10">
    <source>
        <dbReference type="ARBA" id="ARBA00023136"/>
    </source>
</evidence>
<dbReference type="InterPro" id="IPR036942">
    <property type="entry name" value="Beta-barrel_TonB_sf"/>
</dbReference>
<name>A0A1G7LFP9_9SPHN</name>
<comment type="similarity">
    <text evidence="13">Belongs to the TonB-dependent receptor family.</text>
</comment>
<dbReference type="NCBIfam" id="TIGR01783">
    <property type="entry name" value="TonB-siderophor"/>
    <property type="match status" value="1"/>
</dbReference>
<keyword evidence="6 15" id="KW-0732">Signal</keyword>
<dbReference type="GO" id="GO:0038023">
    <property type="term" value="F:signaling receptor activity"/>
    <property type="evidence" value="ECO:0007669"/>
    <property type="project" value="InterPro"/>
</dbReference>
<dbReference type="InterPro" id="IPR039426">
    <property type="entry name" value="TonB-dep_rcpt-like"/>
</dbReference>
<evidence type="ECO:0000313" key="18">
    <source>
        <dbReference type="EMBL" id="SDF48241.1"/>
    </source>
</evidence>
<dbReference type="GO" id="GO:0009279">
    <property type="term" value="C:cell outer membrane"/>
    <property type="evidence" value="ECO:0007669"/>
    <property type="project" value="UniProtKB-SubCell"/>
</dbReference>
<dbReference type="PANTHER" id="PTHR32552">
    <property type="entry name" value="FERRICHROME IRON RECEPTOR-RELATED"/>
    <property type="match status" value="1"/>
</dbReference>
<dbReference type="Pfam" id="PF07715">
    <property type="entry name" value="Plug"/>
    <property type="match status" value="1"/>
</dbReference>
<evidence type="ECO:0000313" key="17">
    <source>
        <dbReference type="EMBL" id="MWC43351.1"/>
    </source>
</evidence>
<dbReference type="CDD" id="cd01347">
    <property type="entry name" value="ligand_gated_channel"/>
    <property type="match status" value="1"/>
</dbReference>
<dbReference type="Proteomes" id="UP000323502">
    <property type="component" value="Unassembled WGS sequence"/>
</dbReference>
<dbReference type="InterPro" id="IPR010105">
    <property type="entry name" value="TonB_sidphr_rcpt"/>
</dbReference>
<feature type="signal peptide" evidence="15">
    <location>
        <begin position="1"/>
        <end position="22"/>
    </location>
</feature>
<accession>A0A1G7LFP9</accession>
<evidence type="ECO:0000259" key="16">
    <source>
        <dbReference type="Pfam" id="PF07715"/>
    </source>
</evidence>
<evidence type="ECO:0000256" key="9">
    <source>
        <dbReference type="ARBA" id="ARBA00023077"/>
    </source>
</evidence>
<dbReference type="InterPro" id="IPR012910">
    <property type="entry name" value="Plug_dom"/>
</dbReference>
<gene>
    <name evidence="17" type="ORF">GQR91_06740</name>
    <name evidence="18" type="ORF">SAMN05216557_103475</name>
</gene>
<reference evidence="17 20" key="2">
    <citation type="submission" date="2019-12" db="EMBL/GenBank/DDBJ databases">
        <authorList>
            <person name="Zheng J."/>
        </authorList>
    </citation>
    <scope>NUCLEOTIDE SEQUENCE [LARGE SCALE GENOMIC DNA]</scope>
    <source>
        <strain evidence="17 20">DSM 27347</strain>
    </source>
</reference>
<keyword evidence="4" id="KW-0410">Iron transport</keyword>
<dbReference type="GO" id="GO:0015344">
    <property type="term" value="F:siderophore uptake transmembrane transporter activity"/>
    <property type="evidence" value="ECO:0007669"/>
    <property type="project" value="TreeGrafter"/>
</dbReference>
<evidence type="ECO:0000256" key="11">
    <source>
        <dbReference type="ARBA" id="ARBA00023170"/>
    </source>
</evidence>
<evidence type="ECO:0000256" key="1">
    <source>
        <dbReference type="ARBA" id="ARBA00004571"/>
    </source>
</evidence>
<evidence type="ECO:0000256" key="12">
    <source>
        <dbReference type="ARBA" id="ARBA00023237"/>
    </source>
</evidence>
<dbReference type="OrthoDB" id="9760333at2"/>
<dbReference type="PANTHER" id="PTHR32552:SF68">
    <property type="entry name" value="FERRICHROME OUTER MEMBRANE TRANSPORTER_PHAGE RECEPTOR"/>
    <property type="match status" value="1"/>
</dbReference>
<keyword evidence="5 13" id="KW-0812">Transmembrane</keyword>
<sequence>MRLAGWLAGTMLAGMVMAPAGADPIAPDDDTQTRSAEEIVVNGQRDETSAKSGTKTDTPLIATPQTITAIDNAELTRRNALSINQALSYVAGVSPNQRGNVATRYDQLFVRGFSPAIFMDGMRLQGGVYAIPQIDFHLVDSVDVIKGPASVLYGSATPGGLVNLTSKLPYAQAGGRIELAGGNFDLVRSAIDVNQPLDRDGTWLFRVIAGAEQSDGFVARTRNRRYYARPMLTFAPDDRTSISLLLSYQRDPEAASYSGVPVYGSALPNPFGRFPIDLNVSEPAYEAFDRKQKSATLLIRHDLSDAVRWTTNARYFDVDLHYRQIYLSAFATTGAGAARQTDFSTIVRGGGGSDESFRTITIDNHLSASFGTGPVGHTLLAGVDWQNNRGVNDQQFNTGVTNNPATSIANLNLFNPVYGGVQPNFPLLQTRNRRAIDQVGLYLQDQIAIGRLQLIASGRWDWYNQATINRNLAPGNTNALARLSQTAFTTRLGALYESKIGLSPFFSYSESFEPQAGVFYTIGGGSVTTAPFVPVTGRQYESGLKYQPAGTSALFTLSFFDLRRRNVPVGDPRAGVVAGIPTGAQVQVGEVAVKGIELDGRGEIAPGLDVTVAGTYTDPLVTRGTPVVGSGAQLAGVTGTRPLGVSKWSASGFVSYDLTRAGVAGPLGGVTIGGGVRYVGESDGTASFVRANQTVVERFRSPGFVLADAVLGYDLGRLDAAMTGLTFTANVNNLFDTRHIASCFFNNSCYFGASRTFVGSLRFAW</sequence>
<evidence type="ECO:0000256" key="8">
    <source>
        <dbReference type="ARBA" id="ARBA00023065"/>
    </source>
</evidence>
<comment type="subcellular location">
    <subcellularLocation>
        <location evidence="1 13">Cell outer membrane</location>
        <topology evidence="1 13">Multi-pass membrane protein</topology>
    </subcellularLocation>
</comment>
<evidence type="ECO:0000256" key="6">
    <source>
        <dbReference type="ARBA" id="ARBA00022729"/>
    </source>
</evidence>
<keyword evidence="19" id="KW-1185">Reference proteome</keyword>
<evidence type="ECO:0000256" key="5">
    <source>
        <dbReference type="ARBA" id="ARBA00022692"/>
    </source>
</evidence>
<dbReference type="EMBL" id="WSUT01000005">
    <property type="protein sequence ID" value="MWC43351.1"/>
    <property type="molecule type" value="Genomic_DNA"/>
</dbReference>
<evidence type="ECO:0000256" key="15">
    <source>
        <dbReference type="SAM" id="SignalP"/>
    </source>
</evidence>
<keyword evidence="3 13" id="KW-1134">Transmembrane beta strand</keyword>
<dbReference type="RefSeq" id="WP_149682333.1">
    <property type="nucleotide sequence ID" value="NZ_FNBI01000003.1"/>
</dbReference>
<organism evidence="18 19">
    <name type="scientific">Sphingomonas carotinifaciens</name>
    <dbReference type="NCBI Taxonomy" id="1166323"/>
    <lineage>
        <taxon>Bacteria</taxon>
        <taxon>Pseudomonadati</taxon>
        <taxon>Pseudomonadota</taxon>
        <taxon>Alphaproteobacteria</taxon>
        <taxon>Sphingomonadales</taxon>
        <taxon>Sphingomonadaceae</taxon>
        <taxon>Sphingomonas</taxon>
    </lineage>
</organism>
<protein>
    <submittedName>
        <fullName evidence="18">Iron complex outermembrane recepter protein</fullName>
    </submittedName>
    <submittedName>
        <fullName evidence="17">TonB-dependent siderophore receptor</fullName>
    </submittedName>
</protein>
<evidence type="ECO:0000256" key="14">
    <source>
        <dbReference type="SAM" id="MobiDB-lite"/>
    </source>
</evidence>
<proteinExistence type="inferred from homology"/>
<keyword evidence="9" id="KW-0798">TonB box</keyword>
<dbReference type="Gene3D" id="2.40.170.20">
    <property type="entry name" value="TonB-dependent receptor, beta-barrel domain"/>
    <property type="match status" value="1"/>
</dbReference>
<dbReference type="SUPFAM" id="SSF56935">
    <property type="entry name" value="Porins"/>
    <property type="match status" value="1"/>
</dbReference>
<dbReference type="Proteomes" id="UP000436801">
    <property type="component" value="Unassembled WGS sequence"/>
</dbReference>
<evidence type="ECO:0000313" key="20">
    <source>
        <dbReference type="Proteomes" id="UP000436801"/>
    </source>
</evidence>
<keyword evidence="7" id="KW-0408">Iron</keyword>
<dbReference type="GO" id="GO:0015891">
    <property type="term" value="P:siderophore transport"/>
    <property type="evidence" value="ECO:0007669"/>
    <property type="project" value="InterPro"/>
</dbReference>
<evidence type="ECO:0000256" key="7">
    <source>
        <dbReference type="ARBA" id="ARBA00023004"/>
    </source>
</evidence>
<evidence type="ECO:0000256" key="13">
    <source>
        <dbReference type="PROSITE-ProRule" id="PRU01360"/>
    </source>
</evidence>
<evidence type="ECO:0000313" key="19">
    <source>
        <dbReference type="Proteomes" id="UP000323502"/>
    </source>
</evidence>
<feature type="chain" id="PRO_5036019161" evidence="15">
    <location>
        <begin position="23"/>
        <end position="765"/>
    </location>
</feature>
<evidence type="ECO:0000256" key="2">
    <source>
        <dbReference type="ARBA" id="ARBA00022448"/>
    </source>
</evidence>
<dbReference type="EMBL" id="FNBI01000003">
    <property type="protein sequence ID" value="SDF48241.1"/>
    <property type="molecule type" value="Genomic_DNA"/>
</dbReference>